<comment type="caution">
    <text evidence="1">The sequence shown here is derived from an EMBL/GenBank/DDBJ whole genome shotgun (WGS) entry which is preliminary data.</text>
</comment>
<reference evidence="1" key="1">
    <citation type="journal article" date="2015" name="Nature">
        <title>Complex archaea that bridge the gap between prokaryotes and eukaryotes.</title>
        <authorList>
            <person name="Spang A."/>
            <person name="Saw J.H."/>
            <person name="Jorgensen S.L."/>
            <person name="Zaremba-Niedzwiedzka K."/>
            <person name="Martijn J."/>
            <person name="Lind A.E."/>
            <person name="van Eijk R."/>
            <person name="Schleper C."/>
            <person name="Guy L."/>
            <person name="Ettema T.J."/>
        </authorList>
    </citation>
    <scope>NUCLEOTIDE SEQUENCE</scope>
</reference>
<proteinExistence type="predicted"/>
<evidence type="ECO:0000313" key="1">
    <source>
        <dbReference type="EMBL" id="KKL54981.1"/>
    </source>
</evidence>
<feature type="non-terminal residue" evidence="1">
    <location>
        <position position="72"/>
    </location>
</feature>
<gene>
    <name evidence="1" type="ORF">LCGC14_2260000</name>
</gene>
<protein>
    <submittedName>
        <fullName evidence="1">Uncharacterized protein</fullName>
    </submittedName>
</protein>
<name>A0A0F9DMD9_9ZZZZ</name>
<organism evidence="1">
    <name type="scientific">marine sediment metagenome</name>
    <dbReference type="NCBI Taxonomy" id="412755"/>
    <lineage>
        <taxon>unclassified sequences</taxon>
        <taxon>metagenomes</taxon>
        <taxon>ecological metagenomes</taxon>
    </lineage>
</organism>
<sequence>MSEPTLADRLRELADEYPLESSRRIHLALADEVEELVDQNNDELRFKSSRRRDRIAKLSATPYAARVWENLA</sequence>
<dbReference type="AlphaFoldDB" id="A0A0F9DMD9"/>
<dbReference type="EMBL" id="LAZR01031001">
    <property type="protein sequence ID" value="KKL54981.1"/>
    <property type="molecule type" value="Genomic_DNA"/>
</dbReference>
<accession>A0A0F9DMD9</accession>